<dbReference type="STRING" id="3750.A0A498I9M8"/>
<gene>
    <name evidence="21" type="ORF">DVH24_004372</name>
</gene>
<dbReference type="PROSITE" id="PS00108">
    <property type="entry name" value="PROTEIN_KINASE_ST"/>
    <property type="match status" value="1"/>
</dbReference>
<dbReference type="CDD" id="cd01098">
    <property type="entry name" value="PAN_AP_plant"/>
    <property type="match status" value="1"/>
</dbReference>
<dbReference type="PANTHER" id="PTHR47974">
    <property type="entry name" value="OS07G0415500 PROTEIN"/>
    <property type="match status" value="1"/>
</dbReference>
<keyword evidence="22" id="KW-1185">Reference proteome</keyword>
<dbReference type="CDD" id="cd00028">
    <property type="entry name" value="B_lectin"/>
    <property type="match status" value="1"/>
</dbReference>
<name>A0A498I9M8_MALDO</name>
<keyword evidence="8 16" id="KW-0067">ATP-binding</keyword>
<evidence type="ECO:0000256" key="11">
    <source>
        <dbReference type="ARBA" id="ARBA00023157"/>
    </source>
</evidence>
<feature type="region of interest" description="Disordered" evidence="17">
    <location>
        <begin position="277"/>
        <end position="368"/>
    </location>
</feature>
<accession>A0A498I9M8</accession>
<dbReference type="InterPro" id="IPR017441">
    <property type="entry name" value="Protein_kinase_ATP_BS"/>
</dbReference>
<evidence type="ECO:0000256" key="8">
    <source>
        <dbReference type="ARBA" id="ARBA00022840"/>
    </source>
</evidence>
<dbReference type="Pfam" id="PF00069">
    <property type="entry name" value="Pkinase"/>
    <property type="match status" value="1"/>
</dbReference>
<evidence type="ECO:0000256" key="9">
    <source>
        <dbReference type="ARBA" id="ARBA00022989"/>
    </source>
</evidence>
<dbReference type="EC" id="2.7.11.1" evidence="2"/>
<dbReference type="InterPro" id="IPR001480">
    <property type="entry name" value="Bulb-type_lectin_dom"/>
</dbReference>
<proteinExistence type="predicted"/>
<dbReference type="Gene3D" id="2.90.10.10">
    <property type="entry name" value="Bulb-type lectin domain"/>
    <property type="match status" value="1"/>
</dbReference>
<keyword evidence="5" id="KW-0732">Signal</keyword>
<keyword evidence="11" id="KW-1015">Disulfide bond</keyword>
<dbReference type="SMART" id="SM00220">
    <property type="entry name" value="S_TKc"/>
    <property type="match status" value="1"/>
</dbReference>
<evidence type="ECO:0000256" key="13">
    <source>
        <dbReference type="ARBA" id="ARBA00047899"/>
    </source>
</evidence>
<evidence type="ECO:0000259" key="18">
    <source>
        <dbReference type="PROSITE" id="PS50011"/>
    </source>
</evidence>
<feature type="region of interest" description="Disordered" evidence="17">
    <location>
        <begin position="392"/>
        <end position="423"/>
    </location>
</feature>
<dbReference type="SUPFAM" id="SSF51110">
    <property type="entry name" value="alpha-D-mannose-specific plant lectins"/>
    <property type="match status" value="1"/>
</dbReference>
<dbReference type="Gene3D" id="3.30.200.20">
    <property type="entry name" value="Phosphorylase Kinase, domain 1"/>
    <property type="match status" value="1"/>
</dbReference>
<feature type="compositionally biased region" description="Polar residues" evidence="17">
    <location>
        <begin position="412"/>
        <end position="423"/>
    </location>
</feature>
<keyword evidence="7" id="KW-0418">Kinase</keyword>
<evidence type="ECO:0000256" key="10">
    <source>
        <dbReference type="ARBA" id="ARBA00023136"/>
    </source>
</evidence>
<feature type="region of interest" description="Disordered" evidence="17">
    <location>
        <begin position="522"/>
        <end position="558"/>
    </location>
</feature>
<dbReference type="PROSITE" id="PS00107">
    <property type="entry name" value="PROTEIN_KINASE_ATP"/>
    <property type="match status" value="1"/>
</dbReference>
<dbReference type="InterPro" id="IPR000858">
    <property type="entry name" value="S_locus_glycoprot_dom"/>
</dbReference>
<evidence type="ECO:0000256" key="16">
    <source>
        <dbReference type="PROSITE-ProRule" id="PRU10141"/>
    </source>
</evidence>
<feature type="domain" description="Bulb-type lectin" evidence="20">
    <location>
        <begin position="804"/>
        <end position="932"/>
    </location>
</feature>
<keyword evidence="4" id="KW-0812">Transmembrane</keyword>
<protein>
    <recommendedName>
        <fullName evidence="2">non-specific serine/threonine protein kinase</fullName>
        <ecNumber evidence="2">2.7.11.1</ecNumber>
    </recommendedName>
</protein>
<dbReference type="InterPro" id="IPR036426">
    <property type="entry name" value="Bulb-type_lectin_dom_sf"/>
</dbReference>
<comment type="caution">
    <text evidence="21">The sequence shown here is derived from an EMBL/GenBank/DDBJ whole genome shotgun (WGS) entry which is preliminary data.</text>
</comment>
<dbReference type="Gene3D" id="3.50.4.10">
    <property type="entry name" value="Hepatocyte Growth Factor"/>
    <property type="match status" value="1"/>
</dbReference>
<dbReference type="PROSITE" id="PS50026">
    <property type="entry name" value="EGF_3"/>
    <property type="match status" value="1"/>
</dbReference>
<dbReference type="InterPro" id="IPR008271">
    <property type="entry name" value="Ser/Thr_kinase_AS"/>
</dbReference>
<dbReference type="FunFam" id="2.90.10.10:FF:000006">
    <property type="entry name" value="Serine/threonine-protein kinase"/>
    <property type="match status" value="1"/>
</dbReference>
<evidence type="ECO:0000256" key="15">
    <source>
        <dbReference type="PROSITE-ProRule" id="PRU00076"/>
    </source>
</evidence>
<feature type="domain" description="Protein kinase" evidence="18">
    <location>
        <begin position="14"/>
        <end position="244"/>
    </location>
</feature>
<comment type="catalytic activity">
    <reaction evidence="14">
        <text>L-seryl-[protein] + ATP = O-phospho-L-seryl-[protein] + ADP + H(+)</text>
        <dbReference type="Rhea" id="RHEA:17989"/>
        <dbReference type="Rhea" id="RHEA-COMP:9863"/>
        <dbReference type="Rhea" id="RHEA-COMP:11604"/>
        <dbReference type="ChEBI" id="CHEBI:15378"/>
        <dbReference type="ChEBI" id="CHEBI:29999"/>
        <dbReference type="ChEBI" id="CHEBI:30616"/>
        <dbReference type="ChEBI" id="CHEBI:83421"/>
        <dbReference type="ChEBI" id="CHEBI:456216"/>
        <dbReference type="EC" id="2.7.11.1"/>
    </reaction>
</comment>
<feature type="domain" description="EGF-like" evidence="19">
    <location>
        <begin position="1066"/>
        <end position="1102"/>
    </location>
</feature>
<dbReference type="InterPro" id="IPR000742">
    <property type="entry name" value="EGF"/>
</dbReference>
<dbReference type="PROSITE" id="PS50927">
    <property type="entry name" value="BULB_LECTIN"/>
    <property type="match status" value="1"/>
</dbReference>
<dbReference type="SMART" id="SM00108">
    <property type="entry name" value="B_lectin"/>
    <property type="match status" value="1"/>
</dbReference>
<dbReference type="InterPro" id="IPR003609">
    <property type="entry name" value="Pan_app"/>
</dbReference>
<evidence type="ECO:0000259" key="19">
    <source>
        <dbReference type="PROSITE" id="PS50026"/>
    </source>
</evidence>
<dbReference type="Pfam" id="PF24497">
    <property type="entry name" value="MIT_ATG1"/>
    <property type="match status" value="1"/>
</dbReference>
<evidence type="ECO:0000256" key="6">
    <source>
        <dbReference type="ARBA" id="ARBA00022741"/>
    </source>
</evidence>
<dbReference type="SUPFAM" id="SSF56112">
    <property type="entry name" value="Protein kinase-like (PK-like)"/>
    <property type="match status" value="2"/>
</dbReference>
<dbReference type="Pfam" id="PF00954">
    <property type="entry name" value="S_locus_glycop"/>
    <property type="match status" value="1"/>
</dbReference>
<keyword evidence="3" id="KW-0808">Transferase</keyword>
<evidence type="ECO:0000256" key="4">
    <source>
        <dbReference type="ARBA" id="ARBA00022692"/>
    </source>
</evidence>
<dbReference type="PROSITE" id="PS50011">
    <property type="entry name" value="PROTEIN_KINASE_DOM"/>
    <property type="match status" value="1"/>
</dbReference>
<dbReference type="Gene3D" id="1.10.510.10">
    <property type="entry name" value="Transferase(Phosphotransferase) domain 1"/>
    <property type="match status" value="3"/>
</dbReference>
<dbReference type="GO" id="GO:0004674">
    <property type="term" value="F:protein serine/threonine kinase activity"/>
    <property type="evidence" value="ECO:0007669"/>
    <property type="project" value="UniProtKB-EC"/>
</dbReference>
<feature type="compositionally biased region" description="Basic and acidic residues" evidence="17">
    <location>
        <begin position="336"/>
        <end position="355"/>
    </location>
</feature>
<comment type="catalytic activity">
    <reaction evidence="13">
        <text>L-threonyl-[protein] + ATP = O-phospho-L-threonyl-[protein] + ADP + H(+)</text>
        <dbReference type="Rhea" id="RHEA:46608"/>
        <dbReference type="Rhea" id="RHEA-COMP:11060"/>
        <dbReference type="Rhea" id="RHEA-COMP:11605"/>
        <dbReference type="ChEBI" id="CHEBI:15378"/>
        <dbReference type="ChEBI" id="CHEBI:30013"/>
        <dbReference type="ChEBI" id="CHEBI:30616"/>
        <dbReference type="ChEBI" id="CHEBI:61977"/>
        <dbReference type="ChEBI" id="CHEBI:456216"/>
        <dbReference type="EC" id="2.7.11.1"/>
    </reaction>
</comment>
<dbReference type="EMBL" id="RDQH01000338">
    <property type="protein sequence ID" value="RXH80458.1"/>
    <property type="molecule type" value="Genomic_DNA"/>
</dbReference>
<keyword evidence="10" id="KW-0472">Membrane</keyword>
<dbReference type="CDD" id="cd00053">
    <property type="entry name" value="EGF"/>
    <property type="match status" value="1"/>
</dbReference>
<dbReference type="GO" id="GO:0016020">
    <property type="term" value="C:membrane"/>
    <property type="evidence" value="ECO:0007669"/>
    <property type="project" value="UniProtKB-SubCell"/>
</dbReference>
<evidence type="ECO:0000256" key="1">
    <source>
        <dbReference type="ARBA" id="ARBA00004167"/>
    </source>
</evidence>
<evidence type="ECO:0000256" key="5">
    <source>
        <dbReference type="ARBA" id="ARBA00022729"/>
    </source>
</evidence>
<dbReference type="InterPro" id="IPR056281">
    <property type="entry name" value="MIT_ATG1a/b/c"/>
</dbReference>
<evidence type="ECO:0000259" key="20">
    <source>
        <dbReference type="PROSITE" id="PS50927"/>
    </source>
</evidence>
<feature type="compositionally biased region" description="Low complexity" evidence="17">
    <location>
        <begin position="394"/>
        <end position="411"/>
    </location>
</feature>
<feature type="binding site" evidence="16">
    <location>
        <position position="43"/>
    </location>
    <ligand>
        <name>ATP</name>
        <dbReference type="ChEBI" id="CHEBI:30616"/>
    </ligand>
</feature>
<dbReference type="Pfam" id="PF01453">
    <property type="entry name" value="B_lectin"/>
    <property type="match status" value="1"/>
</dbReference>
<evidence type="ECO:0000256" key="3">
    <source>
        <dbReference type="ARBA" id="ARBA00022679"/>
    </source>
</evidence>
<evidence type="ECO:0000313" key="22">
    <source>
        <dbReference type="Proteomes" id="UP000290289"/>
    </source>
</evidence>
<comment type="caution">
    <text evidence="15">Lacks conserved residue(s) required for the propagation of feature annotation.</text>
</comment>
<keyword evidence="6 16" id="KW-0547">Nucleotide-binding</keyword>
<organism evidence="21 22">
    <name type="scientific">Malus domestica</name>
    <name type="common">Apple</name>
    <name type="synonym">Pyrus malus</name>
    <dbReference type="NCBI Taxonomy" id="3750"/>
    <lineage>
        <taxon>Eukaryota</taxon>
        <taxon>Viridiplantae</taxon>
        <taxon>Streptophyta</taxon>
        <taxon>Embryophyta</taxon>
        <taxon>Tracheophyta</taxon>
        <taxon>Spermatophyta</taxon>
        <taxon>Magnoliopsida</taxon>
        <taxon>eudicotyledons</taxon>
        <taxon>Gunneridae</taxon>
        <taxon>Pentapetalae</taxon>
        <taxon>rosids</taxon>
        <taxon>fabids</taxon>
        <taxon>Rosales</taxon>
        <taxon>Rosaceae</taxon>
        <taxon>Amygdaloideae</taxon>
        <taxon>Maleae</taxon>
        <taxon>Malus</taxon>
    </lineage>
</organism>
<keyword evidence="12" id="KW-0325">Glycoprotein</keyword>
<dbReference type="GO" id="GO:0005524">
    <property type="term" value="F:ATP binding"/>
    <property type="evidence" value="ECO:0007669"/>
    <property type="project" value="UniProtKB-UniRule"/>
</dbReference>
<sequence length="1304" mass="145472">MAQASGRGRVVGDYLVDRQIGSGSFSVVWHARHRVHGTEVAIKEIATGRLNKKLQESLLSEIFIMKKIDHPNIIRLHDIIEVPGKINLVLEYCRGGDLFMYIQRHGKVPEALAKHFMQQLVAGLQMLRDNNLIHRDLKPQNLLLSTNDNNSVLKIADFGFARSLQPRGLAETLCGSPLYMAPEIMQLQKYDAKLLQNILKATELQFPSDSNNLSSECKELCQKLLRRNPVERLTFEEFFNHPFLSQQSPYSRSRRASRMADGLPTSEHNAMMNMEESSQEDCLPFLLDDDSSGPEGSPSFSRRRSSMKSTYGFSLDTKGDRREASPTTLYRYGSATRKENSSLRLDGHRPLDRNLTDPLRSVHQKPVNARSRVMDSLELIDQDYVLVSGPPVDLSSSSASASKPSPSLYKSQSLPRESLATSSSAPMPIMGAAANSNVCCIGSLDSQSSAPGTSLGSTDMGDALEQPSTHCMTRLSSLQQCVSALTELVHEKAGKHREAFSIQLVILAIWKQALHICHTQAASAMEGSPSQETTRFRTTSKKHNSPDMDESLDVNTQGPEDISSQIEREFLQEVEHAEELAKAIEPGHAEMPDAMETIFQSALAFGKNGGVDELMGNMESAAVFYTKAVRLLVFLLVEAPLLILNPPFSLTNSDRYRLRNYIGILNNRQGTVQELRWKMDKFCYAELTKATENFKEELGRGTSGAEYKGVLADEGVVAVKKLKIYIKGKMCFRQSPNILQDRNFEPKIADFGLVKAEWTVQQGTSSKDGREWNFLWREDMSELLDITLIYGKGDSNSATVGWSQAGFTGLQSLRPGSSLIVEEEGDFLVSPNGTFSAGFYRIGSNSSCYSIWFTKSADKTVVWMANRDRPVSVRGSKLTFHRNGNLVLTDGVGSIIWSTNTISNTGLEARLLETGNLVLLNQEKKVIWQSFDFPTDTLLPSQKFVKNTTLVSMRSQGTYLTGFYNFKFDDNNVLYLIYNGALLSSVYWPRTDLTVFQSGRTPYNSSRLAILDEAGQFISSDNLMFNASDYGVGPKRRLTMDYDGILRLYSLNESSGVWELSWLPDGVDACLVHGLCGEYGVCTYKPQPTCACPHGFTRNDPSDGSKGCSPVFNLSHDSNNSEFMELPNTDYYGYDLETYSPKVSFQECQKLCQNDTRCKGFGYTLDGLGHCFPKSLLLNGFSMPNTLQIMHIKIPKGFLSNEVLNGLVTYDLNCSAAQVVLQSSDVEVEKGNKNRYMDYLIGFVSSFAIKKEGLKQVIDQRLLPEFESNKLERLMKVALLCVHEDRNARPAMSKVVEILLENIE</sequence>
<dbReference type="CDD" id="cd14009">
    <property type="entry name" value="STKc_ATG1_ULK_like"/>
    <property type="match status" value="1"/>
</dbReference>
<dbReference type="Proteomes" id="UP000290289">
    <property type="component" value="Chromosome 12"/>
</dbReference>
<evidence type="ECO:0000256" key="2">
    <source>
        <dbReference type="ARBA" id="ARBA00012513"/>
    </source>
</evidence>
<dbReference type="InterPro" id="IPR011009">
    <property type="entry name" value="Kinase-like_dom_sf"/>
</dbReference>
<evidence type="ECO:0000256" key="12">
    <source>
        <dbReference type="ARBA" id="ARBA00023180"/>
    </source>
</evidence>
<feature type="compositionally biased region" description="Polar residues" evidence="17">
    <location>
        <begin position="528"/>
        <end position="537"/>
    </location>
</feature>
<keyword evidence="9" id="KW-1133">Transmembrane helix</keyword>
<evidence type="ECO:0000313" key="21">
    <source>
        <dbReference type="EMBL" id="RXH80458.1"/>
    </source>
</evidence>
<evidence type="ECO:0000256" key="7">
    <source>
        <dbReference type="ARBA" id="ARBA00022777"/>
    </source>
</evidence>
<dbReference type="GO" id="GO:0048544">
    <property type="term" value="P:recognition of pollen"/>
    <property type="evidence" value="ECO:0007669"/>
    <property type="project" value="InterPro"/>
</dbReference>
<evidence type="ECO:0000256" key="14">
    <source>
        <dbReference type="ARBA" id="ARBA00048679"/>
    </source>
</evidence>
<dbReference type="FunFam" id="3.30.200.20:FF:000042">
    <property type="entry name" value="Aurora kinase A"/>
    <property type="match status" value="1"/>
</dbReference>
<reference evidence="21 22" key="1">
    <citation type="submission" date="2018-10" db="EMBL/GenBank/DDBJ databases">
        <title>A high-quality apple genome assembly.</title>
        <authorList>
            <person name="Hu J."/>
        </authorList>
    </citation>
    <scope>NUCLEOTIDE SEQUENCE [LARGE SCALE GENOMIC DNA]</scope>
    <source>
        <strain evidence="22">cv. HFTH1</strain>
        <tissue evidence="21">Young leaf</tissue>
    </source>
</reference>
<evidence type="ECO:0000256" key="17">
    <source>
        <dbReference type="SAM" id="MobiDB-lite"/>
    </source>
</evidence>
<comment type="subcellular location">
    <subcellularLocation>
        <location evidence="1">Membrane</location>
        <topology evidence="1">Single-pass membrane protein</topology>
    </subcellularLocation>
</comment>
<dbReference type="PANTHER" id="PTHR47974:SF4">
    <property type="entry name" value="RECEPTOR-LIKE SERINE_THREONINE-PROTEIN KINASE"/>
    <property type="match status" value="1"/>
</dbReference>
<dbReference type="InterPro" id="IPR000719">
    <property type="entry name" value="Prot_kinase_dom"/>
</dbReference>
<dbReference type="Pfam" id="PF00024">
    <property type="entry name" value="PAN_1"/>
    <property type="match status" value="1"/>
</dbReference>
<keyword evidence="15" id="KW-0245">EGF-like domain</keyword>